<keyword evidence="2" id="KW-0539">Nucleus</keyword>
<dbReference type="PANTHER" id="PTHR10328:SF11">
    <property type="entry name" value="MAX-LIKE PROTEIN X"/>
    <property type="match status" value="1"/>
</dbReference>
<comment type="caution">
    <text evidence="4">The sequence shown here is derived from an EMBL/GenBank/DDBJ whole genome shotgun (WGS) entry which is preliminary data.</text>
</comment>
<name>A0ABN7WKN1_GIGMA</name>
<reference evidence="4 5" key="1">
    <citation type="submission" date="2021-06" db="EMBL/GenBank/DDBJ databases">
        <authorList>
            <person name="Kallberg Y."/>
            <person name="Tangrot J."/>
            <person name="Rosling A."/>
        </authorList>
    </citation>
    <scope>NUCLEOTIDE SEQUENCE [LARGE SCALE GENOMIC DNA]</scope>
    <source>
        <strain evidence="4 5">120-4 pot B 10/14</strain>
    </source>
</reference>
<dbReference type="SMART" id="SM00353">
    <property type="entry name" value="HLH"/>
    <property type="match status" value="1"/>
</dbReference>
<dbReference type="SUPFAM" id="SSF47459">
    <property type="entry name" value="HLH, helix-loop-helix DNA-binding domain"/>
    <property type="match status" value="1"/>
</dbReference>
<protein>
    <submittedName>
        <fullName evidence="4">30312_t:CDS:1</fullName>
    </submittedName>
</protein>
<sequence>MPFNMFSFDNTQTIQIPQLSPIRNDIMDLFQYTQTKYENQKNKHSQKRKSLNRLFDNSSLDGIDSEFTSSTFSLAKLRHQKNIQSEQKRRAEINNGFEKLCRQLLPTYARRKMSTAELLQKAVSHIKNQSSKESFLLDEINCLRQDCNDLNAELKW</sequence>
<keyword evidence="1" id="KW-0238">DNA-binding</keyword>
<dbReference type="InterPro" id="IPR011598">
    <property type="entry name" value="bHLH_dom"/>
</dbReference>
<proteinExistence type="predicted"/>
<dbReference type="InterPro" id="IPR036638">
    <property type="entry name" value="HLH_DNA-bd_sf"/>
</dbReference>
<dbReference type="PROSITE" id="PS50888">
    <property type="entry name" value="BHLH"/>
    <property type="match status" value="1"/>
</dbReference>
<evidence type="ECO:0000313" key="4">
    <source>
        <dbReference type="EMBL" id="CAG8833363.1"/>
    </source>
</evidence>
<evidence type="ECO:0000256" key="2">
    <source>
        <dbReference type="ARBA" id="ARBA00023242"/>
    </source>
</evidence>
<organism evidence="4 5">
    <name type="scientific">Gigaspora margarita</name>
    <dbReference type="NCBI Taxonomy" id="4874"/>
    <lineage>
        <taxon>Eukaryota</taxon>
        <taxon>Fungi</taxon>
        <taxon>Fungi incertae sedis</taxon>
        <taxon>Mucoromycota</taxon>
        <taxon>Glomeromycotina</taxon>
        <taxon>Glomeromycetes</taxon>
        <taxon>Diversisporales</taxon>
        <taxon>Gigasporaceae</taxon>
        <taxon>Gigaspora</taxon>
    </lineage>
</organism>
<dbReference type="EMBL" id="CAJVQB010047195">
    <property type="protein sequence ID" value="CAG8833363.1"/>
    <property type="molecule type" value="Genomic_DNA"/>
</dbReference>
<dbReference type="Pfam" id="PF00010">
    <property type="entry name" value="HLH"/>
    <property type="match status" value="1"/>
</dbReference>
<dbReference type="Proteomes" id="UP000789901">
    <property type="component" value="Unassembled WGS sequence"/>
</dbReference>
<keyword evidence="5" id="KW-1185">Reference proteome</keyword>
<dbReference type="Gene3D" id="4.10.280.10">
    <property type="entry name" value="Helix-loop-helix DNA-binding domain"/>
    <property type="match status" value="1"/>
</dbReference>
<feature type="non-terminal residue" evidence="4">
    <location>
        <position position="1"/>
    </location>
</feature>
<accession>A0ABN7WKN1</accession>
<dbReference type="PANTHER" id="PTHR10328">
    <property type="entry name" value="PROTEIN MAX MYC-ASSOCIATED FACTOR X"/>
    <property type="match status" value="1"/>
</dbReference>
<evidence type="ECO:0000313" key="5">
    <source>
        <dbReference type="Proteomes" id="UP000789901"/>
    </source>
</evidence>
<gene>
    <name evidence="4" type="ORF">GMARGA_LOCUS31519</name>
</gene>
<evidence type="ECO:0000256" key="1">
    <source>
        <dbReference type="ARBA" id="ARBA00023125"/>
    </source>
</evidence>
<evidence type="ECO:0000259" key="3">
    <source>
        <dbReference type="PROSITE" id="PS50888"/>
    </source>
</evidence>
<feature type="domain" description="BHLH" evidence="3">
    <location>
        <begin position="77"/>
        <end position="129"/>
    </location>
</feature>